<dbReference type="STRING" id="1826909.A5893_06150"/>
<proteinExistence type="predicted"/>
<name>A0A179DHH7_9SPHI</name>
<dbReference type="Proteomes" id="UP000078459">
    <property type="component" value="Unassembled WGS sequence"/>
</dbReference>
<evidence type="ECO:0000313" key="1">
    <source>
        <dbReference type="EMBL" id="OAQ40527.1"/>
    </source>
</evidence>
<protein>
    <submittedName>
        <fullName evidence="1">Uncharacterized protein</fullName>
    </submittedName>
</protein>
<evidence type="ECO:0000313" key="2">
    <source>
        <dbReference type="Proteomes" id="UP000078459"/>
    </source>
</evidence>
<accession>A0A179DHH7</accession>
<keyword evidence="2" id="KW-1185">Reference proteome</keyword>
<reference evidence="1 2" key="2">
    <citation type="submission" date="2016-06" db="EMBL/GenBank/DDBJ databases">
        <title>Pedobacter psychrophilus sp. nov., isolated from Antarctic fragmentary rock.</title>
        <authorList>
            <person name="Svec P."/>
        </authorList>
    </citation>
    <scope>NUCLEOTIDE SEQUENCE [LARGE SCALE GENOMIC DNA]</scope>
    <source>
        <strain evidence="1 2">CCM 8644</strain>
    </source>
</reference>
<reference evidence="1 2" key="1">
    <citation type="submission" date="2016-04" db="EMBL/GenBank/DDBJ databases">
        <authorList>
            <person name="Evans L.H."/>
            <person name="Alamgir A."/>
            <person name="Owens N."/>
            <person name="Weber N.D."/>
            <person name="Virtaneva K."/>
            <person name="Barbian K."/>
            <person name="Babar A."/>
            <person name="Rosenke K."/>
        </authorList>
    </citation>
    <scope>NUCLEOTIDE SEQUENCE [LARGE SCALE GENOMIC DNA]</scope>
    <source>
        <strain evidence="1 2">CCM 8644</strain>
    </source>
</reference>
<dbReference type="RefSeq" id="WP_068821763.1">
    <property type="nucleotide sequence ID" value="NZ_LWHJ01000022.1"/>
</dbReference>
<dbReference type="AlphaFoldDB" id="A0A179DHH7"/>
<sequence>MKNKNLLIENISKSNLSEDDKLTLINDLNKGNIEGFIITTIKVFGISKEFLNAFDIDIGHFIKDLF</sequence>
<dbReference type="EMBL" id="LWHJ01000022">
    <property type="protein sequence ID" value="OAQ40527.1"/>
    <property type="molecule type" value="Genomic_DNA"/>
</dbReference>
<organism evidence="1 2">
    <name type="scientific">Pedobacter psychrophilus</name>
    <dbReference type="NCBI Taxonomy" id="1826909"/>
    <lineage>
        <taxon>Bacteria</taxon>
        <taxon>Pseudomonadati</taxon>
        <taxon>Bacteroidota</taxon>
        <taxon>Sphingobacteriia</taxon>
        <taxon>Sphingobacteriales</taxon>
        <taxon>Sphingobacteriaceae</taxon>
        <taxon>Pedobacter</taxon>
    </lineage>
</organism>
<gene>
    <name evidence="1" type="ORF">A5893_06150</name>
</gene>
<comment type="caution">
    <text evidence="1">The sequence shown here is derived from an EMBL/GenBank/DDBJ whole genome shotgun (WGS) entry which is preliminary data.</text>
</comment>
<dbReference type="OrthoDB" id="9928280at2"/>